<proteinExistence type="predicted"/>
<keyword evidence="3" id="KW-1185">Reference proteome</keyword>
<name>A0ABS7B866_9ACTN</name>
<keyword evidence="1" id="KW-0812">Transmembrane</keyword>
<evidence type="ECO:0000313" key="2">
    <source>
        <dbReference type="EMBL" id="MBW6437236.1"/>
    </source>
</evidence>
<feature type="transmembrane region" description="Helical" evidence="1">
    <location>
        <begin position="214"/>
        <end position="234"/>
    </location>
</feature>
<dbReference type="Proteomes" id="UP001519863">
    <property type="component" value="Unassembled WGS sequence"/>
</dbReference>
<evidence type="ECO:0000256" key="1">
    <source>
        <dbReference type="SAM" id="Phobius"/>
    </source>
</evidence>
<sequence>MHEHDTTGARWTIDQLVVTDDGDEHVLGRPDLGAYVAVPAPGAVFVRALQAGASVEEATARASETAGEPVDGAQFLAGLTAAGLLDPSAEPENPRGRRIRWIEGVRPATAQRLFGAPAWCLYTVAALTSAGLLIGRPDLRPSFRDAFFLPDPLLSTLLFLVMSLLGGALHETWHWLAGRAAGVPAAFRVSYRGFYLVFETDLTHLVALPRRRRYGPFLAGMAIDSTVLAGALLLRLALPPSTVGRVLGALVLSTTFSLVWQFAAVFMRSDCYAVLANWLRCHNLYRTTQLVTRQRLWRLSPAEAAELAATSDHDRRVAGWFGIVHVAGGLLLVWAFLTLALPYLITMGTWMLANLRTLEPSSVAFWESVTVLVVLILQWAGPPLLAVRERRLRRAGLLR</sequence>
<evidence type="ECO:0008006" key="4">
    <source>
        <dbReference type="Google" id="ProtNLM"/>
    </source>
</evidence>
<protein>
    <recommendedName>
        <fullName evidence="4">PqqD family protein</fullName>
    </recommendedName>
</protein>
<organism evidence="2 3">
    <name type="scientific">Actinoplanes hulinensis</name>
    <dbReference type="NCBI Taxonomy" id="1144547"/>
    <lineage>
        <taxon>Bacteria</taxon>
        <taxon>Bacillati</taxon>
        <taxon>Actinomycetota</taxon>
        <taxon>Actinomycetes</taxon>
        <taxon>Micromonosporales</taxon>
        <taxon>Micromonosporaceae</taxon>
        <taxon>Actinoplanes</taxon>
    </lineage>
</organism>
<feature type="transmembrane region" description="Helical" evidence="1">
    <location>
        <begin position="246"/>
        <end position="267"/>
    </location>
</feature>
<feature type="transmembrane region" description="Helical" evidence="1">
    <location>
        <begin position="365"/>
        <end position="387"/>
    </location>
</feature>
<dbReference type="EMBL" id="JAHXZI010000014">
    <property type="protein sequence ID" value="MBW6437236.1"/>
    <property type="molecule type" value="Genomic_DNA"/>
</dbReference>
<feature type="transmembrane region" description="Helical" evidence="1">
    <location>
        <begin position="116"/>
        <end position="135"/>
    </location>
</feature>
<evidence type="ECO:0000313" key="3">
    <source>
        <dbReference type="Proteomes" id="UP001519863"/>
    </source>
</evidence>
<reference evidence="2 3" key="1">
    <citation type="journal article" date="2013" name="Antonie Van Leeuwenhoek">
        <title>Actinoplanes hulinensis sp. nov., a novel actinomycete isolated from soybean root (Glycine max (L.) Merr).</title>
        <authorList>
            <person name="Shen Y."/>
            <person name="Liu C."/>
            <person name="Wang X."/>
            <person name="Zhao J."/>
            <person name="Jia F."/>
            <person name="Zhang Y."/>
            <person name="Wang L."/>
            <person name="Yang D."/>
            <person name="Xiang W."/>
        </authorList>
    </citation>
    <scope>NUCLEOTIDE SEQUENCE [LARGE SCALE GENOMIC DNA]</scope>
    <source>
        <strain evidence="2 3">NEAU-M9</strain>
    </source>
</reference>
<gene>
    <name evidence="2" type="ORF">KZ829_26220</name>
</gene>
<feature type="transmembrane region" description="Helical" evidence="1">
    <location>
        <begin position="147"/>
        <end position="169"/>
    </location>
</feature>
<accession>A0ABS7B866</accession>
<keyword evidence="1" id="KW-0472">Membrane</keyword>
<feature type="transmembrane region" description="Helical" evidence="1">
    <location>
        <begin position="320"/>
        <end position="345"/>
    </location>
</feature>
<dbReference type="RefSeq" id="WP_220146571.1">
    <property type="nucleotide sequence ID" value="NZ_JAHXZI010000014.1"/>
</dbReference>
<comment type="caution">
    <text evidence="2">The sequence shown here is derived from an EMBL/GenBank/DDBJ whole genome shotgun (WGS) entry which is preliminary data.</text>
</comment>
<keyword evidence="1" id="KW-1133">Transmembrane helix</keyword>